<feature type="transmembrane region" description="Helical" evidence="1">
    <location>
        <begin position="208"/>
        <end position="227"/>
    </location>
</feature>
<keyword evidence="3" id="KW-1185">Reference proteome</keyword>
<feature type="transmembrane region" description="Helical" evidence="1">
    <location>
        <begin position="86"/>
        <end position="108"/>
    </location>
</feature>
<evidence type="ECO:0000313" key="2">
    <source>
        <dbReference type="EMBL" id="KAB8336720.1"/>
    </source>
</evidence>
<feature type="transmembrane region" description="Helical" evidence="1">
    <location>
        <begin position="60"/>
        <end position="80"/>
    </location>
</feature>
<organism evidence="2 3">
    <name type="scientific">Carpinus fangiana</name>
    <dbReference type="NCBI Taxonomy" id="176857"/>
    <lineage>
        <taxon>Eukaryota</taxon>
        <taxon>Viridiplantae</taxon>
        <taxon>Streptophyta</taxon>
        <taxon>Embryophyta</taxon>
        <taxon>Tracheophyta</taxon>
        <taxon>Spermatophyta</taxon>
        <taxon>Magnoliopsida</taxon>
        <taxon>eudicotyledons</taxon>
        <taxon>Gunneridae</taxon>
        <taxon>Pentapetalae</taxon>
        <taxon>rosids</taxon>
        <taxon>fabids</taxon>
        <taxon>Fagales</taxon>
        <taxon>Betulaceae</taxon>
        <taxon>Carpinus</taxon>
    </lineage>
</organism>
<keyword evidence="1" id="KW-0472">Membrane</keyword>
<proteinExistence type="predicted"/>
<dbReference type="OrthoDB" id="72269at2759"/>
<gene>
    <name evidence="2" type="ORF">FH972_021029</name>
</gene>
<dbReference type="EMBL" id="VIBQ01000009">
    <property type="protein sequence ID" value="KAB8336720.1"/>
    <property type="molecule type" value="Genomic_DNA"/>
</dbReference>
<reference evidence="2 3" key="1">
    <citation type="submission" date="2019-06" db="EMBL/GenBank/DDBJ databases">
        <title>A chromosomal-level reference genome of Carpinus fangiana (Coryloideae, Betulaceae).</title>
        <authorList>
            <person name="Yang X."/>
            <person name="Wang Z."/>
            <person name="Zhang L."/>
            <person name="Hao G."/>
            <person name="Liu J."/>
            <person name="Yang Y."/>
        </authorList>
    </citation>
    <scope>NUCLEOTIDE SEQUENCE [LARGE SCALE GENOMIC DNA]</scope>
    <source>
        <strain evidence="2">Cfa_2016G</strain>
        <tissue evidence="2">Leaf</tissue>
    </source>
</reference>
<feature type="transmembrane region" description="Helical" evidence="1">
    <location>
        <begin position="318"/>
        <end position="338"/>
    </location>
</feature>
<dbReference type="Proteomes" id="UP000327013">
    <property type="component" value="Unassembled WGS sequence"/>
</dbReference>
<keyword evidence="1" id="KW-1133">Transmembrane helix</keyword>
<feature type="transmembrane region" description="Helical" evidence="1">
    <location>
        <begin position="120"/>
        <end position="142"/>
    </location>
</feature>
<feature type="transmembrane region" description="Helical" evidence="1">
    <location>
        <begin position="175"/>
        <end position="196"/>
    </location>
</feature>
<evidence type="ECO:0000313" key="3">
    <source>
        <dbReference type="Proteomes" id="UP000327013"/>
    </source>
</evidence>
<keyword evidence="1" id="KW-0812">Transmembrane</keyword>
<comment type="caution">
    <text evidence="2">The sequence shown here is derived from an EMBL/GenBank/DDBJ whole genome shotgun (WGS) entry which is preliminary data.</text>
</comment>
<accession>A0A5N6KNS1</accession>
<dbReference type="AlphaFoldDB" id="A0A5N6KNS1"/>
<name>A0A5N6KNS1_9ROSI</name>
<protein>
    <submittedName>
        <fullName evidence="2">Uncharacterized protein</fullName>
    </submittedName>
</protein>
<evidence type="ECO:0000256" key="1">
    <source>
        <dbReference type="SAM" id="Phobius"/>
    </source>
</evidence>
<feature type="transmembrane region" description="Helical" evidence="1">
    <location>
        <begin position="6"/>
        <end position="26"/>
    </location>
</feature>
<feature type="transmembrane region" description="Helical" evidence="1">
    <location>
        <begin position="258"/>
        <end position="279"/>
    </location>
</feature>
<feature type="transmembrane region" description="Helical" evidence="1">
    <location>
        <begin position="358"/>
        <end position="378"/>
    </location>
</feature>
<sequence length="388" mass="42380">MNYFQAFSIAALIQFLLAICAALGMLKLARRNGLFNIIEAELASPKPLLPNTKIAANTHWTGIAGLDSFLSLMVMFFTPILDRRNISLYVQGLHFYGLLMAGWILVFVESFRFANAGLALSYAGLAGLLMELGGFGLFLPLWCLLHITTSPLALGPEVYAQPNATALMDLHDLKAIPWALLLGAGVPGAMILSTKLPYTSPGLRSKQLWILIRIFHPVFTTLAHRILKQVTSAPDAMFAPPMQQKEAVLEGLRSIYKVATFISAVPHLAVLAVVLLAYFSPAFIRNETRKALKLSAIWTPAPFWTSNIPKISGLVEGISIFLTWDELVAAASIVAWAFAINRNSTANSKDVRELPLALLHTAFLSVVLGPAGAAVSLIRERDETFFHV</sequence>